<dbReference type="InterPro" id="IPR000551">
    <property type="entry name" value="MerR-type_HTH_dom"/>
</dbReference>
<proteinExistence type="predicted"/>
<dbReference type="InterPro" id="IPR047057">
    <property type="entry name" value="MerR_fam"/>
</dbReference>
<name>A0A6J4USZ7_9BACT</name>
<evidence type="ECO:0000256" key="5">
    <source>
        <dbReference type="SAM" id="MobiDB-lite"/>
    </source>
</evidence>
<dbReference type="GO" id="GO:0003677">
    <property type="term" value="F:DNA binding"/>
    <property type="evidence" value="ECO:0007669"/>
    <property type="project" value="UniProtKB-KW"/>
</dbReference>
<feature type="domain" description="HTH merR-type" evidence="6">
    <location>
        <begin position="101"/>
        <end position="170"/>
    </location>
</feature>
<protein>
    <recommendedName>
        <fullName evidence="6">HTH merR-type domain-containing protein</fullName>
    </recommendedName>
</protein>
<dbReference type="PRINTS" id="PR00040">
    <property type="entry name" value="HTHMERR"/>
</dbReference>
<dbReference type="PANTHER" id="PTHR30204:SF69">
    <property type="entry name" value="MERR-FAMILY TRANSCRIPTIONAL REGULATOR"/>
    <property type="match status" value="1"/>
</dbReference>
<dbReference type="Gene3D" id="1.10.1660.10">
    <property type="match status" value="1"/>
</dbReference>
<dbReference type="Pfam" id="PF13411">
    <property type="entry name" value="MerR_1"/>
    <property type="match status" value="1"/>
</dbReference>
<dbReference type="SUPFAM" id="SSF46955">
    <property type="entry name" value="Putative DNA-binding domain"/>
    <property type="match status" value="1"/>
</dbReference>
<feature type="compositionally biased region" description="Basic and acidic residues" evidence="5">
    <location>
        <begin position="41"/>
        <end position="50"/>
    </location>
</feature>
<keyword evidence="2" id="KW-0805">Transcription regulation</keyword>
<dbReference type="EMBL" id="CADCWG010000146">
    <property type="protein sequence ID" value="CAA9555635.1"/>
    <property type="molecule type" value="Genomic_DNA"/>
</dbReference>
<reference evidence="7" key="1">
    <citation type="submission" date="2020-02" db="EMBL/GenBank/DDBJ databases">
        <authorList>
            <person name="Meier V. D."/>
        </authorList>
    </citation>
    <scope>NUCLEOTIDE SEQUENCE</scope>
    <source>
        <strain evidence="7">AVDCRST_MAG49</strain>
    </source>
</reference>
<dbReference type="AlphaFoldDB" id="A0A6J4USZ7"/>
<evidence type="ECO:0000256" key="1">
    <source>
        <dbReference type="ARBA" id="ARBA00022491"/>
    </source>
</evidence>
<evidence type="ECO:0000259" key="6">
    <source>
        <dbReference type="PROSITE" id="PS50937"/>
    </source>
</evidence>
<evidence type="ECO:0000256" key="2">
    <source>
        <dbReference type="ARBA" id="ARBA00023015"/>
    </source>
</evidence>
<evidence type="ECO:0000256" key="4">
    <source>
        <dbReference type="ARBA" id="ARBA00023163"/>
    </source>
</evidence>
<dbReference type="PROSITE" id="PS50937">
    <property type="entry name" value="HTH_MERR_2"/>
    <property type="match status" value="1"/>
</dbReference>
<dbReference type="GO" id="GO:0003700">
    <property type="term" value="F:DNA-binding transcription factor activity"/>
    <property type="evidence" value="ECO:0007669"/>
    <property type="project" value="InterPro"/>
</dbReference>
<dbReference type="InterPro" id="IPR009061">
    <property type="entry name" value="DNA-bd_dom_put_sf"/>
</dbReference>
<organism evidence="7">
    <name type="scientific">uncultured Thermomicrobiales bacterium</name>
    <dbReference type="NCBI Taxonomy" id="1645740"/>
    <lineage>
        <taxon>Bacteria</taxon>
        <taxon>Pseudomonadati</taxon>
        <taxon>Thermomicrobiota</taxon>
        <taxon>Thermomicrobia</taxon>
        <taxon>Thermomicrobiales</taxon>
        <taxon>environmental samples</taxon>
    </lineage>
</organism>
<evidence type="ECO:0000313" key="7">
    <source>
        <dbReference type="EMBL" id="CAA9555635.1"/>
    </source>
</evidence>
<feature type="compositionally biased region" description="Low complexity" evidence="5">
    <location>
        <begin position="57"/>
        <end position="72"/>
    </location>
</feature>
<keyword evidence="1" id="KW-0678">Repressor</keyword>
<feature type="region of interest" description="Disordered" evidence="5">
    <location>
        <begin position="1"/>
        <end position="97"/>
    </location>
</feature>
<sequence length="239" mass="26729">MVQEDRHQPDPTVSCQGSWASTVAGRRRRGRRRDQPRRGRAVTERGEQQRHRGRATPDGQVDAAPAAPAPGVGARGTLGRAVGQPPPGRRSALPEAPDRYRYSIAELEEQTGINARTIRYYIGKGLLAPAYGRGPTATYDLGHLLRLRMIRHLQEVERLPLAEIKERLGRLSDEAIETLLGVETRPAEDRWRRIALHPDIELHVRDRGQNPRGDQAFEDAVELIVGLARPVIDRLEGPR</sequence>
<feature type="compositionally biased region" description="Basic residues" evidence="5">
    <location>
        <begin position="25"/>
        <end position="40"/>
    </location>
</feature>
<dbReference type="PANTHER" id="PTHR30204">
    <property type="entry name" value="REDOX-CYCLING DRUG-SENSING TRANSCRIPTIONAL ACTIVATOR SOXR"/>
    <property type="match status" value="1"/>
</dbReference>
<evidence type="ECO:0000256" key="3">
    <source>
        <dbReference type="ARBA" id="ARBA00023125"/>
    </source>
</evidence>
<feature type="compositionally biased region" description="Polar residues" evidence="5">
    <location>
        <begin position="11"/>
        <end position="21"/>
    </location>
</feature>
<accession>A0A6J4USZ7</accession>
<gene>
    <name evidence="7" type="ORF">AVDCRST_MAG49-2892</name>
</gene>
<keyword evidence="4" id="KW-0804">Transcription</keyword>
<keyword evidence="3" id="KW-0238">DNA-binding</keyword>
<dbReference type="SMART" id="SM00422">
    <property type="entry name" value="HTH_MERR"/>
    <property type="match status" value="1"/>
</dbReference>